<accession>A0A914RFC3</accession>
<evidence type="ECO:0000313" key="1">
    <source>
        <dbReference type="Proteomes" id="UP000887564"/>
    </source>
</evidence>
<dbReference type="Proteomes" id="UP000887564">
    <property type="component" value="Unplaced"/>
</dbReference>
<evidence type="ECO:0000313" key="2">
    <source>
        <dbReference type="WBParaSite" id="PEQ_0000039301-mRNA-1"/>
    </source>
</evidence>
<dbReference type="WBParaSite" id="PEQ_0000039301-mRNA-1">
    <property type="protein sequence ID" value="PEQ_0000039301-mRNA-1"/>
    <property type="gene ID" value="PEQ_0000039301"/>
</dbReference>
<keyword evidence="1" id="KW-1185">Reference proteome</keyword>
<organism evidence="1 2">
    <name type="scientific">Parascaris equorum</name>
    <name type="common">Equine roundworm</name>
    <dbReference type="NCBI Taxonomy" id="6256"/>
    <lineage>
        <taxon>Eukaryota</taxon>
        <taxon>Metazoa</taxon>
        <taxon>Ecdysozoa</taxon>
        <taxon>Nematoda</taxon>
        <taxon>Chromadorea</taxon>
        <taxon>Rhabditida</taxon>
        <taxon>Spirurina</taxon>
        <taxon>Ascaridomorpha</taxon>
        <taxon>Ascaridoidea</taxon>
        <taxon>Ascarididae</taxon>
        <taxon>Parascaris</taxon>
    </lineage>
</organism>
<name>A0A914RFC3_PAREQ</name>
<proteinExistence type="predicted"/>
<dbReference type="AlphaFoldDB" id="A0A914RFC3"/>
<sequence>MSGALRDDLLKVTIRTTHSPMTTTFSSDKHLTDTLTRTRICIHAKRLAKLSRSRQGDKSVQARVVLMFAHVRTSTVRLFARVCGRP</sequence>
<reference evidence="2" key="1">
    <citation type="submission" date="2022-11" db="UniProtKB">
        <authorList>
            <consortium name="WormBaseParasite"/>
        </authorList>
    </citation>
    <scope>IDENTIFICATION</scope>
</reference>
<protein>
    <submittedName>
        <fullName evidence="2">Uncharacterized protein</fullName>
    </submittedName>
</protein>